<comment type="caution">
    <text evidence="1">The sequence shown here is derived from an EMBL/GenBank/DDBJ whole genome shotgun (WGS) entry which is preliminary data.</text>
</comment>
<reference evidence="1 2" key="1">
    <citation type="submission" date="2024-09" db="EMBL/GenBank/DDBJ databases">
        <authorList>
            <person name="Sun Q."/>
            <person name="Mori K."/>
        </authorList>
    </citation>
    <scope>NUCLEOTIDE SEQUENCE [LARGE SCALE GENOMIC DNA]</scope>
    <source>
        <strain evidence="1 2">CECT 7908</strain>
    </source>
</reference>
<accession>A0ABV5FQU4</accession>
<dbReference type="RefSeq" id="WP_290260057.1">
    <property type="nucleotide sequence ID" value="NZ_JAUFQQ010000003.1"/>
</dbReference>
<organism evidence="1 2">
    <name type="scientific">Flavobacterium branchiarum</name>
    <dbReference type="NCBI Taxonomy" id="1114870"/>
    <lineage>
        <taxon>Bacteria</taxon>
        <taxon>Pseudomonadati</taxon>
        <taxon>Bacteroidota</taxon>
        <taxon>Flavobacteriia</taxon>
        <taxon>Flavobacteriales</taxon>
        <taxon>Flavobacteriaceae</taxon>
        <taxon>Flavobacterium</taxon>
    </lineage>
</organism>
<protein>
    <submittedName>
        <fullName evidence="1">Uncharacterized protein</fullName>
    </submittedName>
</protein>
<evidence type="ECO:0000313" key="2">
    <source>
        <dbReference type="Proteomes" id="UP001589589"/>
    </source>
</evidence>
<keyword evidence="2" id="KW-1185">Reference proteome</keyword>
<evidence type="ECO:0000313" key="1">
    <source>
        <dbReference type="EMBL" id="MFB9065925.1"/>
    </source>
</evidence>
<dbReference type="Proteomes" id="UP001589589">
    <property type="component" value="Unassembled WGS sequence"/>
</dbReference>
<proteinExistence type="predicted"/>
<dbReference type="EMBL" id="JBHMEX010000058">
    <property type="protein sequence ID" value="MFB9065925.1"/>
    <property type="molecule type" value="Genomic_DNA"/>
</dbReference>
<gene>
    <name evidence="1" type="ORF">ACFFUQ_18055</name>
</gene>
<sequence length="79" mass="8575">MTGSIENVFALALENNMSITDILTIGSTLTYSGKIIKSIGALFNDMNRCATQITAEDYTIVIPDEGIGAMIIEDTFIIR</sequence>
<name>A0ABV5FQU4_9FLAO</name>